<dbReference type="Proteomes" id="UP000651977">
    <property type="component" value="Unassembled WGS sequence"/>
</dbReference>
<dbReference type="Gene3D" id="1.10.3210.10">
    <property type="entry name" value="Hypothetical protein af1432"/>
    <property type="match status" value="1"/>
</dbReference>
<dbReference type="Pfam" id="PF08668">
    <property type="entry name" value="HDOD"/>
    <property type="match status" value="1"/>
</dbReference>
<keyword evidence="3" id="KW-1185">Reference proteome</keyword>
<evidence type="ECO:0000259" key="1">
    <source>
        <dbReference type="PROSITE" id="PS51833"/>
    </source>
</evidence>
<accession>A0ABQ1I1G5</accession>
<dbReference type="PROSITE" id="PS51833">
    <property type="entry name" value="HDOD"/>
    <property type="match status" value="1"/>
</dbReference>
<name>A0ABQ1I1G5_9ALTE</name>
<dbReference type="SUPFAM" id="SSF109604">
    <property type="entry name" value="HD-domain/PDEase-like"/>
    <property type="match status" value="1"/>
</dbReference>
<feature type="domain" description="HDOD" evidence="1">
    <location>
        <begin position="13"/>
        <end position="204"/>
    </location>
</feature>
<gene>
    <name evidence="2" type="ORF">GCM10007414_18190</name>
</gene>
<keyword evidence="2" id="KW-0808">Transferase</keyword>
<protein>
    <submittedName>
        <fullName evidence="2">Histidine kinase</fullName>
    </submittedName>
</protein>
<dbReference type="PANTHER" id="PTHR33525:SF6">
    <property type="entry name" value="HDOD DOMAIN-CONTAINING PROTEIN"/>
    <property type="match status" value="1"/>
</dbReference>
<dbReference type="InterPro" id="IPR013976">
    <property type="entry name" value="HDOD"/>
</dbReference>
<sequence length="275" mass="30824">MTEQELLSRVNELPKVPRVVQELVGMLSDPDCDFSKLAQKISMDQVISAKVLRLSNSAHFGRSRTIASIHEAVIRLGLAPLKTMIVVSWLTSAFPRIKHLDMSQFWCDTFEIASIASKIAEKVRIDANEMFTAGILHNIGDLMVYTLAPEVACEITRRVEEGEDRQAVQMELLGTTTAKLGSQLARLWKFPARLVDTIEYHANPKDAKVEPLRALVINFACQLHRDWDQLESKAAKIDYFVSHTNSGALILPSSFYIAIDEIRGQGREMAKQMVG</sequence>
<dbReference type="GO" id="GO:0016301">
    <property type="term" value="F:kinase activity"/>
    <property type="evidence" value="ECO:0007669"/>
    <property type="project" value="UniProtKB-KW"/>
</dbReference>
<dbReference type="RefSeq" id="WP_083481669.1">
    <property type="nucleotide sequence ID" value="NZ_BMDY01000009.1"/>
</dbReference>
<evidence type="ECO:0000313" key="2">
    <source>
        <dbReference type="EMBL" id="GGB05244.1"/>
    </source>
</evidence>
<comment type="caution">
    <text evidence="2">The sequence shown here is derived from an EMBL/GenBank/DDBJ whole genome shotgun (WGS) entry which is preliminary data.</text>
</comment>
<dbReference type="PANTHER" id="PTHR33525">
    <property type="match status" value="1"/>
</dbReference>
<evidence type="ECO:0000313" key="3">
    <source>
        <dbReference type="Proteomes" id="UP000651977"/>
    </source>
</evidence>
<dbReference type="InterPro" id="IPR052340">
    <property type="entry name" value="RNase_Y/CdgJ"/>
</dbReference>
<organism evidence="2 3">
    <name type="scientific">Agarivorans gilvus</name>
    <dbReference type="NCBI Taxonomy" id="680279"/>
    <lineage>
        <taxon>Bacteria</taxon>
        <taxon>Pseudomonadati</taxon>
        <taxon>Pseudomonadota</taxon>
        <taxon>Gammaproteobacteria</taxon>
        <taxon>Alteromonadales</taxon>
        <taxon>Alteromonadaceae</taxon>
        <taxon>Agarivorans</taxon>
    </lineage>
</organism>
<dbReference type="EMBL" id="BMDY01000009">
    <property type="protein sequence ID" value="GGB05244.1"/>
    <property type="molecule type" value="Genomic_DNA"/>
</dbReference>
<reference evidence="3" key="1">
    <citation type="journal article" date="2019" name="Int. J. Syst. Evol. Microbiol.">
        <title>The Global Catalogue of Microorganisms (GCM) 10K type strain sequencing project: providing services to taxonomists for standard genome sequencing and annotation.</title>
        <authorList>
            <consortium name="The Broad Institute Genomics Platform"/>
            <consortium name="The Broad Institute Genome Sequencing Center for Infectious Disease"/>
            <person name="Wu L."/>
            <person name="Ma J."/>
        </authorList>
    </citation>
    <scope>NUCLEOTIDE SEQUENCE [LARGE SCALE GENOMIC DNA]</scope>
    <source>
        <strain evidence="3">CGMCC 1.10131</strain>
    </source>
</reference>
<proteinExistence type="predicted"/>
<keyword evidence="2" id="KW-0418">Kinase</keyword>